<evidence type="ECO:0000313" key="3">
    <source>
        <dbReference type="Proteomes" id="UP000001514"/>
    </source>
</evidence>
<dbReference type="InterPro" id="IPR052980">
    <property type="entry name" value="Crinkler_effector"/>
</dbReference>
<feature type="region of interest" description="Disordered" evidence="1">
    <location>
        <begin position="542"/>
        <end position="570"/>
    </location>
</feature>
<reference evidence="2 3" key="1">
    <citation type="journal article" date="2011" name="Science">
        <title>The Selaginella genome identifies genetic changes associated with the evolution of vascular plants.</title>
        <authorList>
            <person name="Banks J.A."/>
            <person name="Nishiyama T."/>
            <person name="Hasebe M."/>
            <person name="Bowman J.L."/>
            <person name="Gribskov M."/>
            <person name="dePamphilis C."/>
            <person name="Albert V.A."/>
            <person name="Aono N."/>
            <person name="Aoyama T."/>
            <person name="Ambrose B.A."/>
            <person name="Ashton N.W."/>
            <person name="Axtell M.J."/>
            <person name="Barker E."/>
            <person name="Barker M.S."/>
            <person name="Bennetzen J.L."/>
            <person name="Bonawitz N.D."/>
            <person name="Chapple C."/>
            <person name="Cheng C."/>
            <person name="Correa L.G."/>
            <person name="Dacre M."/>
            <person name="DeBarry J."/>
            <person name="Dreyer I."/>
            <person name="Elias M."/>
            <person name="Engstrom E.M."/>
            <person name="Estelle M."/>
            <person name="Feng L."/>
            <person name="Finet C."/>
            <person name="Floyd S.K."/>
            <person name="Frommer W.B."/>
            <person name="Fujita T."/>
            <person name="Gramzow L."/>
            <person name="Gutensohn M."/>
            <person name="Harholt J."/>
            <person name="Hattori M."/>
            <person name="Heyl A."/>
            <person name="Hirai T."/>
            <person name="Hiwatashi Y."/>
            <person name="Ishikawa M."/>
            <person name="Iwata M."/>
            <person name="Karol K.G."/>
            <person name="Koehler B."/>
            <person name="Kolukisaoglu U."/>
            <person name="Kubo M."/>
            <person name="Kurata T."/>
            <person name="Lalonde S."/>
            <person name="Li K."/>
            <person name="Li Y."/>
            <person name="Litt A."/>
            <person name="Lyons E."/>
            <person name="Manning G."/>
            <person name="Maruyama T."/>
            <person name="Michael T.P."/>
            <person name="Mikami K."/>
            <person name="Miyazaki S."/>
            <person name="Morinaga S."/>
            <person name="Murata T."/>
            <person name="Mueller-Roeber B."/>
            <person name="Nelson D.R."/>
            <person name="Obara M."/>
            <person name="Oguri Y."/>
            <person name="Olmstead R.G."/>
            <person name="Onodera N."/>
            <person name="Petersen B.L."/>
            <person name="Pils B."/>
            <person name="Prigge M."/>
            <person name="Rensing S.A."/>
            <person name="Riano-Pachon D.M."/>
            <person name="Roberts A.W."/>
            <person name="Sato Y."/>
            <person name="Scheller H.V."/>
            <person name="Schulz B."/>
            <person name="Schulz C."/>
            <person name="Shakirov E.V."/>
            <person name="Shibagaki N."/>
            <person name="Shinohara N."/>
            <person name="Shippen D.E."/>
            <person name="Soerensen I."/>
            <person name="Sotooka R."/>
            <person name="Sugimoto N."/>
            <person name="Sugita M."/>
            <person name="Sumikawa N."/>
            <person name="Tanurdzic M."/>
            <person name="Theissen G."/>
            <person name="Ulvskov P."/>
            <person name="Wakazuki S."/>
            <person name="Weng J.K."/>
            <person name="Willats W.W."/>
            <person name="Wipf D."/>
            <person name="Wolf P.G."/>
            <person name="Yang L."/>
            <person name="Zimmer A.D."/>
            <person name="Zhu Q."/>
            <person name="Mitros T."/>
            <person name="Hellsten U."/>
            <person name="Loque D."/>
            <person name="Otillar R."/>
            <person name="Salamov A."/>
            <person name="Schmutz J."/>
            <person name="Shapiro H."/>
            <person name="Lindquist E."/>
            <person name="Lucas S."/>
            <person name="Rokhsar D."/>
            <person name="Grigoriev I.V."/>
        </authorList>
    </citation>
    <scope>NUCLEOTIDE SEQUENCE [LARGE SCALE GENOMIC DNA]</scope>
</reference>
<gene>
    <name evidence="2" type="ORF">SELMODRAFT_411776</name>
</gene>
<dbReference type="InParanoid" id="D8RJ04"/>
<organism evidence="3">
    <name type="scientific">Selaginella moellendorffii</name>
    <name type="common">Spikemoss</name>
    <dbReference type="NCBI Taxonomy" id="88036"/>
    <lineage>
        <taxon>Eukaryota</taxon>
        <taxon>Viridiplantae</taxon>
        <taxon>Streptophyta</taxon>
        <taxon>Embryophyta</taxon>
        <taxon>Tracheophyta</taxon>
        <taxon>Lycopodiopsida</taxon>
        <taxon>Selaginellales</taxon>
        <taxon>Selaginellaceae</taxon>
        <taxon>Selaginella</taxon>
    </lineage>
</organism>
<dbReference type="HOGENOM" id="CLU_279827_0_0_1"/>
<evidence type="ECO:0000313" key="2">
    <source>
        <dbReference type="EMBL" id="EFJ27832.1"/>
    </source>
</evidence>
<dbReference type="KEGG" id="smo:SELMODRAFT_411776"/>
<protein>
    <submittedName>
        <fullName evidence="2">Uncharacterized protein</fullName>
    </submittedName>
</protein>
<dbReference type="EMBL" id="GL377581">
    <property type="protein sequence ID" value="EFJ27832.1"/>
    <property type="molecule type" value="Genomic_DNA"/>
</dbReference>
<accession>D8RJ04</accession>
<dbReference type="AlphaFoldDB" id="D8RJ04"/>
<proteinExistence type="predicted"/>
<sequence>MSEELDPFLAAYGREVKHARLQDRCLHIPSGFLGRYNLSKLWVHPNYLFMDQFIAEKWSRVVNERKGLKNFHIVSTPGIGKTFYGHYFFHSRAQEGQKVVWRTEDPEYFFFDFSLDDPLVLQSKWYTRPRGWDMTSVWLIVDGGSRGISHLGPLIQCVSPDRTGYHEFSKDHGYICRLGAWFDSNTPACYRVLHAHLVFGSDCIQKLAFERFEEQGFQAFRDFFDLCRGYPVTNTLAGKMYEKHVHKVLASGGSQFDLRSLEEEDDGVERFVLRPTSVKRLREWKVFVKKRCVGSGFNVYAKDVSPVDAYRAGTEESRGLAGLPDSCFVEPYASNQKSFDSLVTPDIILQVTTSATHPVYWSQIHELVQGLDALHDKLKLVRPKQYRLIYVVPEPSFQGYTYQGFKKDDGSMHQRDVAGMDRVHQYVMTMLSESVWIALQQIVEACDQPDTLDQARELRCRRVNMYGRRGSVSAVFDEMEHWNAMHSLNQQCLEALRFFCTMLLEGVRLDSYPFVKSLWISIGMESLILAVHDRLSHLFAHKRKSKPKTRSSERGSILTALPRPGTMESSSRLADGRILHARAIASGVHDRIQVLGDSEMGEELDPLLAAYGREVKHARLQDRCLHIPSGFLGHYNLSKLWVHPNYLFMDQFIAEKWSRVVNERKGLKNFHIVSTPGIGKTFYGHYFFHSRAQEGQKVVWRTKDDNPDFFFFDFSLDDPLVLQSKWYTRPRGWDMTSVWLIVDGGSRGISHLGPLIQCVSPDRTGYYEFSKDHGYICRLEAWSLEEVQQCNEELELGMTDEEIGLRFYHCGGLPRLLFNTEKFSLAGLKAEVHQAASRVECWRKVLDCAMNSDKVSNVSDILLHYRLTTDRFDLNTPACYRVLHAHLVFGSDYIQKLAFEKFEEQGFQASRDFFDFCQGHAVANSLAGKMYEKHVHKVLASGGSQFDLRSLEEEDDGVERFVLRPTSVKRLREWKVFVKKRCVGSGFNIYSKDVSPVDAHRAGTEESRGLAGLPDSCFVEPYASNQKSFDSLVTPDIILQVTTSDTHPVYWSKIHEVAQGLDELHDELELMRPNKYKLIFVVPESSFEGYTYQGFKKDDGSMYQRAVAGMDRVHQYVMTVPWTSS</sequence>
<keyword evidence="3" id="KW-1185">Reference proteome</keyword>
<dbReference type="PANTHER" id="PTHR33129">
    <property type="entry name" value="PROTEIN KINASE DOMAIN-CONTAINING PROTEIN-RELATED"/>
    <property type="match status" value="1"/>
</dbReference>
<name>D8RJ04_SELML</name>
<dbReference type="PANTHER" id="PTHR33129:SF1">
    <property type="entry name" value="ATP-BINDING PROTEIN"/>
    <property type="match status" value="1"/>
</dbReference>
<dbReference type="Gramene" id="EFJ27832">
    <property type="protein sequence ID" value="EFJ27832"/>
    <property type="gene ID" value="SELMODRAFT_411776"/>
</dbReference>
<evidence type="ECO:0000256" key="1">
    <source>
        <dbReference type="SAM" id="MobiDB-lite"/>
    </source>
</evidence>
<dbReference type="Proteomes" id="UP000001514">
    <property type="component" value="Unassembled WGS sequence"/>
</dbReference>